<reference evidence="7 8" key="1">
    <citation type="submission" date="2024-03" db="EMBL/GenBank/DDBJ databases">
        <title>The Acrasis kona genome and developmental transcriptomes reveal deep origins of eukaryotic multicellular pathways.</title>
        <authorList>
            <person name="Sheikh S."/>
            <person name="Fu C.-J."/>
            <person name="Brown M.W."/>
            <person name="Baldauf S.L."/>
        </authorList>
    </citation>
    <scope>NUCLEOTIDE SEQUENCE [LARGE SCALE GENOMIC DNA]</scope>
    <source>
        <strain evidence="7 8">ATCC MYA-3509</strain>
    </source>
</reference>
<dbReference type="InterPro" id="IPR050654">
    <property type="entry name" value="AChE-related_enzymes"/>
</dbReference>
<feature type="chain" id="PRO_5043096675" description="Carboxylic ester hydrolase" evidence="5">
    <location>
        <begin position="17"/>
        <end position="513"/>
    </location>
</feature>
<evidence type="ECO:0000259" key="6">
    <source>
        <dbReference type="Pfam" id="PF00135"/>
    </source>
</evidence>
<dbReference type="PROSITE" id="PS00122">
    <property type="entry name" value="CARBOXYLESTERASE_B_1"/>
    <property type="match status" value="1"/>
</dbReference>
<keyword evidence="8" id="KW-1185">Reference proteome</keyword>
<dbReference type="InterPro" id="IPR002018">
    <property type="entry name" value="CarbesteraseB"/>
</dbReference>
<dbReference type="PRINTS" id="PR00878">
    <property type="entry name" value="CHOLNESTRASE"/>
</dbReference>
<evidence type="ECO:0000256" key="4">
    <source>
        <dbReference type="PIRSR" id="PIRSR600997-1"/>
    </source>
</evidence>
<evidence type="ECO:0000313" key="8">
    <source>
        <dbReference type="Proteomes" id="UP001431209"/>
    </source>
</evidence>
<dbReference type="EC" id="3.1.1.-" evidence="5"/>
<keyword evidence="2 5" id="KW-0378">Hydrolase</keyword>
<dbReference type="SUPFAM" id="SSF53474">
    <property type="entry name" value="alpha/beta-Hydrolases"/>
    <property type="match status" value="1"/>
</dbReference>
<dbReference type="Proteomes" id="UP001431209">
    <property type="component" value="Unassembled WGS sequence"/>
</dbReference>
<feature type="domain" description="Carboxylesterase type B" evidence="6">
    <location>
        <begin position="21"/>
        <end position="491"/>
    </location>
</feature>
<feature type="active site" description="Acyl-ester intermediate" evidence="4">
    <location>
        <position position="210"/>
    </location>
</feature>
<dbReference type="InterPro" id="IPR029058">
    <property type="entry name" value="AB_hydrolase_fold"/>
</dbReference>
<gene>
    <name evidence="7" type="ORF">AKO1_004030</name>
</gene>
<dbReference type="PANTHER" id="PTHR43918:SF4">
    <property type="entry name" value="CARBOXYLIC ESTER HYDROLASE"/>
    <property type="match status" value="1"/>
</dbReference>
<feature type="active site" description="Charge relay system" evidence="4">
    <location>
        <position position="420"/>
    </location>
</feature>
<dbReference type="GO" id="GO:0004104">
    <property type="term" value="F:cholinesterase activity"/>
    <property type="evidence" value="ECO:0007669"/>
    <property type="project" value="InterPro"/>
</dbReference>
<protein>
    <recommendedName>
        <fullName evidence="5">Carboxylic ester hydrolase</fullName>
        <ecNumber evidence="5">3.1.1.-</ecNumber>
    </recommendedName>
</protein>
<dbReference type="InterPro" id="IPR019826">
    <property type="entry name" value="Carboxylesterase_B_AS"/>
</dbReference>
<organism evidence="7 8">
    <name type="scientific">Acrasis kona</name>
    <dbReference type="NCBI Taxonomy" id="1008807"/>
    <lineage>
        <taxon>Eukaryota</taxon>
        <taxon>Discoba</taxon>
        <taxon>Heterolobosea</taxon>
        <taxon>Tetramitia</taxon>
        <taxon>Eutetramitia</taxon>
        <taxon>Acrasidae</taxon>
        <taxon>Acrasis</taxon>
    </lineage>
</organism>
<sequence length="513" mass="57062">MKFIIFLALYFTSILCADQYPTVVTSNGIIQGILESSGVRSFKGIPYAQPPVGALRWREPQPPNNWNGTLKADKFGPAAMQRKIFSDMILRSNGISEDCLYLNVWTPNKSGNEKLPVLVYFYGGGFKAGDGSEARYDGESMAQKNIIVVTLNYRLGIFGFYSHPELTMESPNYSSGNYGLKDQHAALLWVQKNIEAFGGDAQKITIGGESAGSFSVSAHLASPLSRKLRLNGAIAESGSMLAKSGLSPVPLSVAEQVGLKFSKSIGASSLADLRAIPADKLLNMTASTSFPTTIDNHFLVEYPLTVYEKGNQIKVPLLSGWNSAEVEYHSLLGRDEPTLTNYKKVVKQLYNEHAGDVLRLYHAETDADVPKVATDLAADRFIVYNTWKFIDVHSRTSGSAVYRYLFSRKRPPYKDIGAPHAPEIDYAFGNLRYNKFFNWTSVDYEVSSSMLLYFVNFIKIGNPNGQGLAFWSKLQNKPPKVMDIDENIQSRPEKNRARYLLLDSLESKMNNKI</sequence>
<comment type="similarity">
    <text evidence="1 5">Belongs to the type-B carboxylesterase/lipase family.</text>
</comment>
<dbReference type="AlphaFoldDB" id="A0AAW2ZRR3"/>
<keyword evidence="3" id="KW-1015">Disulfide bond</keyword>
<dbReference type="EMBL" id="JAOPGA020001810">
    <property type="protein sequence ID" value="KAL0491490.1"/>
    <property type="molecule type" value="Genomic_DNA"/>
</dbReference>
<proteinExistence type="inferred from homology"/>
<evidence type="ECO:0000313" key="7">
    <source>
        <dbReference type="EMBL" id="KAL0491490.1"/>
    </source>
</evidence>
<feature type="signal peptide" evidence="5">
    <location>
        <begin position="1"/>
        <end position="16"/>
    </location>
</feature>
<evidence type="ECO:0000256" key="5">
    <source>
        <dbReference type="RuleBase" id="RU361235"/>
    </source>
</evidence>
<evidence type="ECO:0000256" key="2">
    <source>
        <dbReference type="ARBA" id="ARBA00022801"/>
    </source>
</evidence>
<evidence type="ECO:0000256" key="1">
    <source>
        <dbReference type="ARBA" id="ARBA00005964"/>
    </source>
</evidence>
<name>A0AAW2ZRR3_9EUKA</name>
<dbReference type="Pfam" id="PF00135">
    <property type="entry name" value="COesterase"/>
    <property type="match status" value="1"/>
</dbReference>
<feature type="active site" description="Charge relay system" evidence="4">
    <location>
        <position position="325"/>
    </location>
</feature>
<dbReference type="InterPro" id="IPR019819">
    <property type="entry name" value="Carboxylesterase_B_CS"/>
</dbReference>
<evidence type="ECO:0000256" key="3">
    <source>
        <dbReference type="ARBA" id="ARBA00023157"/>
    </source>
</evidence>
<comment type="caution">
    <text evidence="7">The sequence shown here is derived from an EMBL/GenBank/DDBJ whole genome shotgun (WGS) entry which is preliminary data.</text>
</comment>
<dbReference type="InterPro" id="IPR000997">
    <property type="entry name" value="Cholinesterase"/>
</dbReference>
<dbReference type="PANTHER" id="PTHR43918">
    <property type="entry name" value="ACETYLCHOLINESTERASE"/>
    <property type="match status" value="1"/>
</dbReference>
<accession>A0AAW2ZRR3</accession>
<dbReference type="Gene3D" id="3.40.50.1820">
    <property type="entry name" value="alpha/beta hydrolase"/>
    <property type="match status" value="1"/>
</dbReference>
<keyword evidence="5" id="KW-0732">Signal</keyword>
<dbReference type="PROSITE" id="PS00941">
    <property type="entry name" value="CARBOXYLESTERASE_B_2"/>
    <property type="match status" value="1"/>
</dbReference>